<dbReference type="Proteomes" id="UP001500842">
    <property type="component" value="Unassembled WGS sequence"/>
</dbReference>
<comment type="caution">
    <text evidence="2">The sequence shown here is derived from an EMBL/GenBank/DDBJ whole genome shotgun (WGS) entry which is preliminary data.</text>
</comment>
<keyword evidence="3" id="KW-1185">Reference proteome</keyword>
<proteinExistence type="predicted"/>
<evidence type="ECO:0000313" key="3">
    <source>
        <dbReference type="Proteomes" id="UP001500842"/>
    </source>
</evidence>
<dbReference type="InterPro" id="IPR011009">
    <property type="entry name" value="Kinase-like_dom_sf"/>
</dbReference>
<organism evidence="2 3">
    <name type="scientific">Nocardioides humi</name>
    <dbReference type="NCBI Taxonomy" id="449461"/>
    <lineage>
        <taxon>Bacteria</taxon>
        <taxon>Bacillati</taxon>
        <taxon>Actinomycetota</taxon>
        <taxon>Actinomycetes</taxon>
        <taxon>Propionibacteriales</taxon>
        <taxon>Nocardioidaceae</taxon>
        <taxon>Nocardioides</taxon>
    </lineage>
</organism>
<dbReference type="InterPro" id="IPR002575">
    <property type="entry name" value="Aminoglycoside_PTrfase"/>
</dbReference>
<evidence type="ECO:0000259" key="1">
    <source>
        <dbReference type="Pfam" id="PF01636"/>
    </source>
</evidence>
<accession>A0ABN2BMB6</accession>
<evidence type="ECO:0000313" key="2">
    <source>
        <dbReference type="EMBL" id="GAA1543388.1"/>
    </source>
</evidence>
<protein>
    <recommendedName>
        <fullName evidence="1">Aminoglycoside phosphotransferase domain-containing protein</fullName>
    </recommendedName>
</protein>
<sequence>MWATEEFRAELCAFLSAAVGVPDHVEVVAHRPWSAVWRVRAAGRSSYAKQNCPGQAHEPRLMTVLARVAPERVVPVLAADADRDLLLTADLGPTVHAREGAANPATWARIAADAALLQRRAVDAVADLGLTVLAPADATTYVADAVGRLAALAPGDPRRLAPEVAVLLEALLPTVERWADEVEDLDLPLTLLHNDLHAGNVVRAPDGGLRFFDFGDAVLGAPLAGLLVPLATARQALDLPADDPALWRIADAALEVWSDLVPLDALRAALPAALQLGRLARVESWRRCVATMTPDERADLGSAPAAWLATLLDPAPLGRAAPLG</sequence>
<gene>
    <name evidence="2" type="ORF">GCM10009788_52360</name>
</gene>
<dbReference type="EMBL" id="BAAAOR010000040">
    <property type="protein sequence ID" value="GAA1543388.1"/>
    <property type="molecule type" value="Genomic_DNA"/>
</dbReference>
<feature type="domain" description="Aminoglycoside phosphotransferase" evidence="1">
    <location>
        <begin position="58"/>
        <end position="224"/>
    </location>
</feature>
<dbReference type="Pfam" id="PF01636">
    <property type="entry name" value="APH"/>
    <property type="match status" value="1"/>
</dbReference>
<dbReference type="SUPFAM" id="SSF56112">
    <property type="entry name" value="Protein kinase-like (PK-like)"/>
    <property type="match status" value="1"/>
</dbReference>
<reference evidence="2 3" key="1">
    <citation type="journal article" date="2019" name="Int. J. Syst. Evol. Microbiol.">
        <title>The Global Catalogue of Microorganisms (GCM) 10K type strain sequencing project: providing services to taxonomists for standard genome sequencing and annotation.</title>
        <authorList>
            <consortium name="The Broad Institute Genomics Platform"/>
            <consortium name="The Broad Institute Genome Sequencing Center for Infectious Disease"/>
            <person name="Wu L."/>
            <person name="Ma J."/>
        </authorList>
    </citation>
    <scope>NUCLEOTIDE SEQUENCE [LARGE SCALE GENOMIC DNA]</scope>
    <source>
        <strain evidence="2 3">JCM 14942</strain>
    </source>
</reference>
<name>A0ABN2BMB6_9ACTN</name>
<dbReference type="Gene3D" id="1.10.510.10">
    <property type="entry name" value="Transferase(Phosphotransferase) domain 1"/>
    <property type="match status" value="1"/>
</dbReference>
<dbReference type="Gene3D" id="1.20.58.840">
    <property type="match status" value="1"/>
</dbReference>